<dbReference type="Pfam" id="PF13966">
    <property type="entry name" value="zf-RVT"/>
    <property type="match status" value="1"/>
</dbReference>
<dbReference type="PANTHER" id="PTHR33116">
    <property type="entry name" value="REVERSE TRANSCRIPTASE ZINC-BINDING DOMAIN-CONTAINING PROTEIN-RELATED-RELATED"/>
    <property type="match status" value="1"/>
</dbReference>
<dbReference type="EMBL" id="JACGWJ010000106">
    <property type="protein sequence ID" value="KAL0294963.1"/>
    <property type="molecule type" value="Genomic_DNA"/>
</dbReference>
<evidence type="ECO:0000313" key="2">
    <source>
        <dbReference type="EMBL" id="KAL0294963.1"/>
    </source>
</evidence>
<reference evidence="2" key="2">
    <citation type="journal article" date="2024" name="Plant">
        <title>Genomic evolution and insights into agronomic trait innovations of Sesamum species.</title>
        <authorList>
            <person name="Miao H."/>
            <person name="Wang L."/>
            <person name="Qu L."/>
            <person name="Liu H."/>
            <person name="Sun Y."/>
            <person name="Le M."/>
            <person name="Wang Q."/>
            <person name="Wei S."/>
            <person name="Zheng Y."/>
            <person name="Lin W."/>
            <person name="Duan Y."/>
            <person name="Cao H."/>
            <person name="Xiong S."/>
            <person name="Wang X."/>
            <person name="Wei L."/>
            <person name="Li C."/>
            <person name="Ma Q."/>
            <person name="Ju M."/>
            <person name="Zhao R."/>
            <person name="Li G."/>
            <person name="Mu C."/>
            <person name="Tian Q."/>
            <person name="Mei H."/>
            <person name="Zhang T."/>
            <person name="Gao T."/>
            <person name="Zhang H."/>
        </authorList>
    </citation>
    <scope>NUCLEOTIDE SEQUENCE</scope>
    <source>
        <strain evidence="2">G02</strain>
    </source>
</reference>
<reference evidence="2" key="1">
    <citation type="submission" date="2020-06" db="EMBL/GenBank/DDBJ databases">
        <authorList>
            <person name="Li T."/>
            <person name="Hu X."/>
            <person name="Zhang T."/>
            <person name="Song X."/>
            <person name="Zhang H."/>
            <person name="Dai N."/>
            <person name="Sheng W."/>
            <person name="Hou X."/>
            <person name="Wei L."/>
        </authorList>
    </citation>
    <scope>NUCLEOTIDE SEQUENCE</scope>
    <source>
        <strain evidence="2">G02</strain>
        <tissue evidence="2">Leaf</tissue>
    </source>
</reference>
<dbReference type="InterPro" id="IPR026960">
    <property type="entry name" value="RVT-Znf"/>
</dbReference>
<name>A0AAW2JLU3_SESRA</name>
<feature type="domain" description="Reverse transcriptase zinc-binding" evidence="1">
    <location>
        <begin position="265"/>
        <end position="345"/>
    </location>
</feature>
<sequence>MESQMLPKLEKNACLSEAFVGLKEKVWKRLHSWTSKRLSQAGRVVLIMSVIQSIPAYVMSCFLIPDSLHSELESMAANFFWDQDCNRKIHWVSWSALCRNKEEGGLGFKILRLQNLALLAKQAWRLAVDPLGLAYSVLQAKYFTNRSFFHAQLGSNPSFTWRSIQAARPLLMGGIGWSVGNGSQINVASDPWLPRPPTFKLIASPVSLPPSATVSDMLWDDRSWNEGLIQAEFTSIDAECILQISTSPAPTLDSLQWHFGARGAFSVRSAYSLALRGKEEAGSSVVNVLGYTRKWRFIWDATVPPKVRLFAWRCCKNALPTHQNLVSRGIHIEGNCLCCGLEEDDARPSSTLLLVREVGVGSVSSALGGDFAG</sequence>
<evidence type="ECO:0000259" key="1">
    <source>
        <dbReference type="Pfam" id="PF13966"/>
    </source>
</evidence>
<proteinExistence type="predicted"/>
<protein>
    <recommendedName>
        <fullName evidence="1">Reverse transcriptase zinc-binding domain-containing protein</fullName>
    </recommendedName>
</protein>
<organism evidence="2">
    <name type="scientific">Sesamum radiatum</name>
    <name type="common">Black benniseed</name>
    <dbReference type="NCBI Taxonomy" id="300843"/>
    <lineage>
        <taxon>Eukaryota</taxon>
        <taxon>Viridiplantae</taxon>
        <taxon>Streptophyta</taxon>
        <taxon>Embryophyta</taxon>
        <taxon>Tracheophyta</taxon>
        <taxon>Spermatophyta</taxon>
        <taxon>Magnoliopsida</taxon>
        <taxon>eudicotyledons</taxon>
        <taxon>Gunneridae</taxon>
        <taxon>Pentapetalae</taxon>
        <taxon>asterids</taxon>
        <taxon>lamiids</taxon>
        <taxon>Lamiales</taxon>
        <taxon>Pedaliaceae</taxon>
        <taxon>Sesamum</taxon>
    </lineage>
</organism>
<comment type="caution">
    <text evidence="2">The sequence shown here is derived from an EMBL/GenBank/DDBJ whole genome shotgun (WGS) entry which is preliminary data.</text>
</comment>
<dbReference type="AlphaFoldDB" id="A0AAW2JLU3"/>
<gene>
    <name evidence="2" type="ORF">Sradi_6858800</name>
</gene>
<dbReference type="PANTHER" id="PTHR33116:SF86">
    <property type="entry name" value="REVERSE TRANSCRIPTASE DOMAIN-CONTAINING PROTEIN"/>
    <property type="match status" value="1"/>
</dbReference>
<accession>A0AAW2JLU3</accession>